<comment type="similarity">
    <text evidence="1">Belongs to the protein-tyrosine phosphatase family. Non-receptor class dual specificity subfamily.</text>
</comment>
<evidence type="ECO:0000313" key="8">
    <source>
        <dbReference type="Proteomes" id="UP001172684"/>
    </source>
</evidence>
<dbReference type="EMBL" id="JAPDRL010000032">
    <property type="protein sequence ID" value="KAJ9665088.1"/>
    <property type="molecule type" value="Genomic_DNA"/>
</dbReference>
<evidence type="ECO:0000256" key="5">
    <source>
        <dbReference type="SAM" id="MobiDB-lite"/>
    </source>
</evidence>
<evidence type="ECO:0000256" key="1">
    <source>
        <dbReference type="ARBA" id="ARBA00008601"/>
    </source>
</evidence>
<dbReference type="PANTHER" id="PTHR45848:SF4">
    <property type="entry name" value="DUAL SPECIFICITY PROTEIN PHOSPHATASE 12"/>
    <property type="match status" value="1"/>
</dbReference>
<keyword evidence="8" id="KW-1185">Reference proteome</keyword>
<dbReference type="InterPro" id="IPR016130">
    <property type="entry name" value="Tyr_Pase_AS"/>
</dbReference>
<dbReference type="InterPro" id="IPR000340">
    <property type="entry name" value="Dual-sp_phosphatase_cat-dom"/>
</dbReference>
<keyword evidence="4" id="KW-0904">Protein phosphatase</keyword>
<protein>
    <recommendedName>
        <fullName evidence="2">protein-tyrosine-phosphatase</fullName>
        <ecNumber evidence="2">3.1.3.48</ecNumber>
    </recommendedName>
</protein>
<evidence type="ECO:0000259" key="6">
    <source>
        <dbReference type="SMART" id="SM00195"/>
    </source>
</evidence>
<evidence type="ECO:0000313" key="7">
    <source>
        <dbReference type="EMBL" id="KAJ9665088.1"/>
    </source>
</evidence>
<dbReference type="InterPro" id="IPR016278">
    <property type="entry name" value="DUSP12"/>
</dbReference>
<gene>
    <name evidence="7" type="primary">YVH1</name>
    <name evidence="7" type="ORF">H2201_004748</name>
</gene>
<feature type="region of interest" description="Disordered" evidence="5">
    <location>
        <begin position="313"/>
        <end position="332"/>
    </location>
</feature>
<evidence type="ECO:0000256" key="3">
    <source>
        <dbReference type="ARBA" id="ARBA00022801"/>
    </source>
</evidence>
<dbReference type="InterPro" id="IPR029021">
    <property type="entry name" value="Prot-tyrosine_phosphatase-like"/>
</dbReference>
<evidence type="ECO:0000256" key="4">
    <source>
        <dbReference type="ARBA" id="ARBA00022912"/>
    </source>
</evidence>
<dbReference type="Proteomes" id="UP001172684">
    <property type="component" value="Unassembled WGS sequence"/>
</dbReference>
<dbReference type="PIRSF" id="PIRSF000941">
    <property type="entry name" value="DUSP12"/>
    <property type="match status" value="1"/>
</dbReference>
<accession>A0ABQ9NTR8</accession>
<reference evidence="7" key="1">
    <citation type="submission" date="2022-10" db="EMBL/GenBank/DDBJ databases">
        <title>Culturing micro-colonial fungi from biological soil crusts in the Mojave desert and describing Neophaeococcomyces mojavensis, and introducing the new genera and species Taxawa tesnikishii.</title>
        <authorList>
            <person name="Kurbessoian T."/>
            <person name="Stajich J.E."/>
        </authorList>
    </citation>
    <scope>NUCLEOTIDE SEQUENCE</scope>
    <source>
        <strain evidence="7">TK_1</strain>
    </source>
</reference>
<dbReference type="PANTHER" id="PTHR45848">
    <property type="entry name" value="DUAL SPECIFICITY PROTEIN PHOSPHATASE 12 FAMILY MEMBER"/>
    <property type="match status" value="1"/>
</dbReference>
<keyword evidence="3" id="KW-0378">Hydrolase</keyword>
<dbReference type="SMART" id="SM00195">
    <property type="entry name" value="DSPc"/>
    <property type="match status" value="1"/>
</dbReference>
<sequence length="332" mass="37349">MALIDKVPGELKLHIGGLFTLRRKEALKEANITHVLSVLRFTPDEKLFNSFRHMVVEVDDVEDENLLQHFPSTNNFIQDGLDGGGGVLVHCAMGKSRSATVVIAFLMAKYHISPSEALAQLRQARPMCEPNSGFMEQLSIYYQMQTPENVEENPVYQRWVYQREVELSRACGQAPEAEKIRFEDEHADSQKQADFELRCRKCRRTLAMSQFLVDHKPRTFQSDQTEIQTPPAGASLCAHYFVDPLSWMRPELEQGKLDGRLECPKCKTNVGKYAWQGMKCSCNEWVVPAISISKSRIDEVKSRTGVGADVAGIRRPPAALASPNRGPGTQNL</sequence>
<feature type="domain" description="Tyrosine-protein phosphatase" evidence="6">
    <location>
        <begin position="3"/>
        <end position="144"/>
    </location>
</feature>
<name>A0ABQ9NTR8_9PEZI</name>
<evidence type="ECO:0000256" key="2">
    <source>
        <dbReference type="ARBA" id="ARBA00013064"/>
    </source>
</evidence>
<organism evidence="7 8">
    <name type="scientific">Coniosporium apollinis</name>
    <dbReference type="NCBI Taxonomy" id="61459"/>
    <lineage>
        <taxon>Eukaryota</taxon>
        <taxon>Fungi</taxon>
        <taxon>Dikarya</taxon>
        <taxon>Ascomycota</taxon>
        <taxon>Pezizomycotina</taxon>
        <taxon>Dothideomycetes</taxon>
        <taxon>Dothideomycetes incertae sedis</taxon>
        <taxon>Coniosporium</taxon>
    </lineage>
</organism>
<dbReference type="PROSITE" id="PS00383">
    <property type="entry name" value="TYR_PHOSPHATASE_1"/>
    <property type="match status" value="1"/>
</dbReference>
<dbReference type="InterPro" id="IPR020422">
    <property type="entry name" value="TYR_PHOSPHATASE_DUAL_dom"/>
</dbReference>
<dbReference type="Pfam" id="PF00782">
    <property type="entry name" value="DSPc"/>
    <property type="match status" value="1"/>
</dbReference>
<dbReference type="SUPFAM" id="SSF52799">
    <property type="entry name" value="(Phosphotyrosine protein) phosphatases II"/>
    <property type="match status" value="1"/>
</dbReference>
<comment type="caution">
    <text evidence="7">The sequence shown here is derived from an EMBL/GenBank/DDBJ whole genome shotgun (WGS) entry which is preliminary data.</text>
</comment>
<proteinExistence type="inferred from homology"/>
<dbReference type="EC" id="3.1.3.48" evidence="2"/>
<dbReference type="Gene3D" id="3.90.190.10">
    <property type="entry name" value="Protein tyrosine phosphatase superfamily"/>
    <property type="match status" value="1"/>
</dbReference>